<accession>F4RRY5</accession>
<dbReference type="GeneID" id="18928842"/>
<dbReference type="InParanoid" id="F4RRY5"/>
<dbReference type="Proteomes" id="UP000001072">
    <property type="component" value="Unassembled WGS sequence"/>
</dbReference>
<proteinExistence type="predicted"/>
<sequence length="88" mass="9882">MDRPDGNKKAKRNRIAKPNANEETQPQILANQASQLRVTERIAEQALERMVELSVLMIDTTKLDERSRDGIEAAKDMINGKHEAARGV</sequence>
<dbReference type="VEuPathDB" id="FungiDB:MELLADRAFT_52939"/>
<keyword evidence="3" id="KW-1185">Reference proteome</keyword>
<dbReference type="EMBL" id="GL883116">
    <property type="protein sequence ID" value="EGG04760.1"/>
    <property type="molecule type" value="Genomic_DNA"/>
</dbReference>
<evidence type="ECO:0000313" key="2">
    <source>
        <dbReference type="EMBL" id="EGG04760.1"/>
    </source>
</evidence>
<dbReference type="RefSeq" id="XP_007411851.1">
    <property type="nucleotide sequence ID" value="XM_007411789.1"/>
</dbReference>
<evidence type="ECO:0000313" key="3">
    <source>
        <dbReference type="Proteomes" id="UP000001072"/>
    </source>
</evidence>
<feature type="region of interest" description="Disordered" evidence="1">
    <location>
        <begin position="1"/>
        <end position="32"/>
    </location>
</feature>
<organism evidence="3">
    <name type="scientific">Melampsora larici-populina (strain 98AG31 / pathotype 3-4-7)</name>
    <name type="common">Poplar leaf rust fungus</name>
    <dbReference type="NCBI Taxonomy" id="747676"/>
    <lineage>
        <taxon>Eukaryota</taxon>
        <taxon>Fungi</taxon>
        <taxon>Dikarya</taxon>
        <taxon>Basidiomycota</taxon>
        <taxon>Pucciniomycotina</taxon>
        <taxon>Pucciniomycetes</taxon>
        <taxon>Pucciniales</taxon>
        <taxon>Melampsoraceae</taxon>
        <taxon>Melampsora</taxon>
    </lineage>
</organism>
<gene>
    <name evidence="2" type="ORF">MELLADRAFT_52939</name>
</gene>
<evidence type="ECO:0000256" key="1">
    <source>
        <dbReference type="SAM" id="MobiDB-lite"/>
    </source>
</evidence>
<dbReference type="AlphaFoldDB" id="F4RRY5"/>
<name>F4RRY5_MELLP</name>
<dbReference type="HOGENOM" id="CLU_2469559_0_0_1"/>
<protein>
    <submittedName>
        <fullName evidence="2">Uncharacterized protein</fullName>
    </submittedName>
</protein>
<feature type="compositionally biased region" description="Polar residues" evidence="1">
    <location>
        <begin position="21"/>
        <end position="32"/>
    </location>
</feature>
<dbReference type="KEGG" id="mlr:MELLADRAFT_52939"/>
<reference evidence="3" key="1">
    <citation type="journal article" date="2011" name="Proc. Natl. Acad. Sci. U.S.A.">
        <title>Obligate biotrophy features unraveled by the genomic analysis of rust fungi.</title>
        <authorList>
            <person name="Duplessis S."/>
            <person name="Cuomo C.A."/>
            <person name="Lin Y.-C."/>
            <person name="Aerts A."/>
            <person name="Tisserant E."/>
            <person name="Veneault-Fourrey C."/>
            <person name="Joly D.L."/>
            <person name="Hacquard S."/>
            <person name="Amselem J."/>
            <person name="Cantarel B.L."/>
            <person name="Chiu R."/>
            <person name="Coutinho P.M."/>
            <person name="Feau N."/>
            <person name="Field M."/>
            <person name="Frey P."/>
            <person name="Gelhaye E."/>
            <person name="Goldberg J."/>
            <person name="Grabherr M.G."/>
            <person name="Kodira C.D."/>
            <person name="Kohler A."/>
            <person name="Kuees U."/>
            <person name="Lindquist E.A."/>
            <person name="Lucas S.M."/>
            <person name="Mago R."/>
            <person name="Mauceli E."/>
            <person name="Morin E."/>
            <person name="Murat C."/>
            <person name="Pangilinan J.L."/>
            <person name="Park R."/>
            <person name="Pearson M."/>
            <person name="Quesneville H."/>
            <person name="Rouhier N."/>
            <person name="Sakthikumar S."/>
            <person name="Salamov A.A."/>
            <person name="Schmutz J."/>
            <person name="Selles B."/>
            <person name="Shapiro H."/>
            <person name="Tanguay P."/>
            <person name="Tuskan G.A."/>
            <person name="Henrissat B."/>
            <person name="Van de Peer Y."/>
            <person name="Rouze P."/>
            <person name="Ellis J.G."/>
            <person name="Dodds P.N."/>
            <person name="Schein J.E."/>
            <person name="Zhong S."/>
            <person name="Hamelin R.C."/>
            <person name="Grigoriev I.V."/>
            <person name="Szabo L.J."/>
            <person name="Martin F."/>
        </authorList>
    </citation>
    <scope>NUCLEOTIDE SEQUENCE [LARGE SCALE GENOMIC DNA]</scope>
    <source>
        <strain evidence="3">98AG31 / pathotype 3-4-7</strain>
    </source>
</reference>